<dbReference type="InterPro" id="IPR002018">
    <property type="entry name" value="CarbesteraseB"/>
</dbReference>
<feature type="region of interest" description="Disordered" evidence="1">
    <location>
        <begin position="385"/>
        <end position="405"/>
    </location>
</feature>
<evidence type="ECO:0000256" key="1">
    <source>
        <dbReference type="SAM" id="MobiDB-lite"/>
    </source>
</evidence>
<comment type="caution">
    <text evidence="3">The sequence shown here is derived from an EMBL/GenBank/DDBJ whole genome shotgun (WGS) entry which is preliminary data.</text>
</comment>
<dbReference type="Pfam" id="PF00135">
    <property type="entry name" value="COesterase"/>
    <property type="match status" value="1"/>
</dbReference>
<feature type="domain" description="Carboxylesterase type B" evidence="2">
    <location>
        <begin position="18"/>
        <end position="113"/>
    </location>
</feature>
<evidence type="ECO:0000259" key="2">
    <source>
        <dbReference type="Pfam" id="PF00135"/>
    </source>
</evidence>
<gene>
    <name evidence="3" type="ORF">HETSPECPRED_006779</name>
</gene>
<proteinExistence type="predicted"/>
<dbReference type="EMBL" id="CAJPDS010000047">
    <property type="protein sequence ID" value="CAF9928232.1"/>
    <property type="molecule type" value="Genomic_DNA"/>
</dbReference>
<sequence length="405" mass="45433">MYWISGIRACRRQVVIPLYDQILALEWLQTYIEGFGGDPDNITAIGQSAGAASLSLHNSRFRIRPLYHKAINLSGSTTVLVTMTPEEHQTEFLYQAKKLGVEVSGRSITDIARAVIGAPIDAIRSLEYCGAPCSPSELIPEAEWATMVHARRTKPNTWLKSQVLCSSTYDGSISHLIAKGQERTKLSKVFMAICHAKLQNPQSLMKIYHILEEDDDDAALEKICQVVTDIGFYGAAINSLFGASKSDETKSHMVLFDIGNPFTKILEKGRFATHTWDIVSLLGAYDDMMPENCHPGVFEWRRLVLNYCHSGELPCEAWRPTAQSGLSIQKDGIKHLDHKSLANSRAQKLLDLAEQEGGEKGFDLLWENIVRFFLKTGNPRYSHEAEDMMERYDSREARSMDEGES</sequence>
<keyword evidence="4" id="KW-1185">Reference proteome</keyword>
<dbReference type="OrthoDB" id="6846267at2759"/>
<dbReference type="SUPFAM" id="SSF53474">
    <property type="entry name" value="alpha/beta-Hydrolases"/>
    <property type="match status" value="1"/>
</dbReference>
<evidence type="ECO:0000313" key="3">
    <source>
        <dbReference type="EMBL" id="CAF9928232.1"/>
    </source>
</evidence>
<evidence type="ECO:0000313" key="4">
    <source>
        <dbReference type="Proteomes" id="UP000664521"/>
    </source>
</evidence>
<accession>A0A8H3FSE5</accession>
<dbReference type="Gene3D" id="3.40.50.1820">
    <property type="entry name" value="alpha/beta hydrolase"/>
    <property type="match status" value="1"/>
</dbReference>
<organism evidence="3 4">
    <name type="scientific">Heterodermia speciosa</name>
    <dbReference type="NCBI Taxonomy" id="116794"/>
    <lineage>
        <taxon>Eukaryota</taxon>
        <taxon>Fungi</taxon>
        <taxon>Dikarya</taxon>
        <taxon>Ascomycota</taxon>
        <taxon>Pezizomycotina</taxon>
        <taxon>Lecanoromycetes</taxon>
        <taxon>OSLEUM clade</taxon>
        <taxon>Lecanoromycetidae</taxon>
        <taxon>Caliciales</taxon>
        <taxon>Physciaceae</taxon>
        <taxon>Heterodermia</taxon>
    </lineage>
</organism>
<dbReference type="PANTHER" id="PTHR43142:SF5">
    <property type="entry name" value="CARBOXYLIC ESTER HYDROLASE"/>
    <property type="match status" value="1"/>
</dbReference>
<dbReference type="AlphaFoldDB" id="A0A8H3FSE5"/>
<reference evidence="3" key="1">
    <citation type="submission" date="2021-03" db="EMBL/GenBank/DDBJ databases">
        <authorList>
            <person name="Tagirdzhanova G."/>
        </authorList>
    </citation>
    <scope>NUCLEOTIDE SEQUENCE</scope>
</reference>
<dbReference type="InterPro" id="IPR029058">
    <property type="entry name" value="AB_hydrolase_fold"/>
</dbReference>
<name>A0A8H3FSE5_9LECA</name>
<dbReference type="Proteomes" id="UP000664521">
    <property type="component" value="Unassembled WGS sequence"/>
</dbReference>
<protein>
    <recommendedName>
        <fullName evidence="2">Carboxylesterase type B domain-containing protein</fullName>
    </recommendedName>
</protein>
<dbReference type="PANTHER" id="PTHR43142">
    <property type="entry name" value="CARBOXYLIC ESTER HYDROLASE"/>
    <property type="match status" value="1"/>
</dbReference>